<dbReference type="InterPro" id="IPR025048">
    <property type="entry name" value="DUF3987"/>
</dbReference>
<dbReference type="Pfam" id="PF13148">
    <property type="entry name" value="DUF3987"/>
    <property type="match status" value="1"/>
</dbReference>
<dbReference type="RefSeq" id="WP_122203812.1">
    <property type="nucleotide sequence ID" value="NZ_QRPL01000002.1"/>
</dbReference>
<organism evidence="1 2">
    <name type="scientific">Parabacteroides merdae</name>
    <dbReference type="NCBI Taxonomy" id="46503"/>
    <lineage>
        <taxon>Bacteria</taxon>
        <taxon>Pseudomonadati</taxon>
        <taxon>Bacteroidota</taxon>
        <taxon>Bacteroidia</taxon>
        <taxon>Bacteroidales</taxon>
        <taxon>Tannerellaceae</taxon>
        <taxon>Parabacteroides</taxon>
    </lineage>
</organism>
<dbReference type="InterPro" id="IPR014907">
    <property type="entry name" value="BT4734-like_N"/>
</dbReference>
<dbReference type="AlphaFoldDB" id="A0A3R6DJ37"/>
<name>A0A3R6DJ37_9BACT</name>
<evidence type="ECO:0000313" key="1">
    <source>
        <dbReference type="EMBL" id="RHC90246.1"/>
    </source>
</evidence>
<evidence type="ECO:0000313" key="2">
    <source>
        <dbReference type="Proteomes" id="UP000286260"/>
    </source>
</evidence>
<accession>A0A3R6DJ37</accession>
<comment type="caution">
    <text evidence="1">The sequence shown here is derived from an EMBL/GenBank/DDBJ whole genome shotgun (WGS) entry which is preliminary data.</text>
</comment>
<sequence>MVIQKEVEGTYFDSAFQTGSASLMTLNQYIGKVKSGEYARPIAYLRGLIKAGKKDEADAYKKKLPLYVAGGVMEGGRKLEHMARYSACIVIDIDDSPIPVLELLRRAAEFPYVKAGHVSPSGTGVKLFIMVDSDLKNHNLAFEIVKHRVEVDLPGVKVDVSGKDPNRGCFAGHDPNAFYKEESEAIEIPVADPEPQAASGHSSGSVCSGTRLSNYIDKYEQSNTFVAGNRHSYLVKLSSVLNNAGFSLYDAVSECVRRYGSADFPAAEVETTVNDIYRRYSASHGSCAFRPDGTSSVPKSAKSAKSATPFPKMAQKDAEYGECDDIELDNILLPCFDENIYDHLPPLLTDILKCAYSRTDRDILLISSLTLLSSVSPGVKGSLGEHDYTPAFYSIITGGSGSGKGRIAALQRMLEPWQQYIYDNSRHQVEEYEELQEAYDNYKMHKRQKQTSKQPLGPAPSKPKVVKQRNLALTGNVTQARLVELLEANYPYTSCMVDTEMETVLSMFSQDFGKYNDVLNKSYHHEPVGSSTKSSGSFMVKRPNLALLLSGTPAMLPRLIPSTENGLFSRILMYRIPGSGTYRPLTSADDSPAASEYFESWGQRVLDIGVFLDNSPTWVKFSDAQRKRLDRFFEREYYNVRSFGNEDMESTVLRYRLAIFRIGMQLTALRKGESGCSERVWTISDDDFATAFHLGKVCLQHAYVVATSLQSASSEVHFRFPHHLRNLFVSLLDSFKRIDVVKEANVREISESTVDKFLRKLQKNDLIISEGNGYYRKTERGKQVVEI</sequence>
<dbReference type="Proteomes" id="UP000286260">
    <property type="component" value="Unassembled WGS sequence"/>
</dbReference>
<reference evidence="1 2" key="1">
    <citation type="submission" date="2018-08" db="EMBL/GenBank/DDBJ databases">
        <title>A genome reference for cultivated species of the human gut microbiota.</title>
        <authorList>
            <person name="Zou Y."/>
            <person name="Xue W."/>
            <person name="Luo G."/>
        </authorList>
    </citation>
    <scope>NUCLEOTIDE SEQUENCE [LARGE SCALE GENOMIC DNA]</scope>
    <source>
        <strain evidence="1 2">AM34-17</strain>
    </source>
</reference>
<dbReference type="InterPro" id="IPR014820">
    <property type="entry name" value="PriCT_1"/>
</dbReference>
<dbReference type="SMART" id="SM00942">
    <property type="entry name" value="PriCT_1"/>
    <property type="match status" value="1"/>
</dbReference>
<dbReference type="Pfam" id="PF08800">
    <property type="entry name" value="BT4734-like_N"/>
    <property type="match status" value="1"/>
</dbReference>
<proteinExistence type="predicted"/>
<gene>
    <name evidence="1" type="ORF">DW828_01555</name>
</gene>
<dbReference type="EMBL" id="QSII01000001">
    <property type="protein sequence ID" value="RHC90246.1"/>
    <property type="molecule type" value="Genomic_DNA"/>
</dbReference>
<protein>
    <submittedName>
        <fullName evidence="1">DUF3987 domain-containing protein</fullName>
    </submittedName>
</protein>